<dbReference type="OrthoDB" id="795889at2"/>
<feature type="signal peptide" evidence="1">
    <location>
        <begin position="1"/>
        <end position="19"/>
    </location>
</feature>
<reference evidence="2 3" key="1">
    <citation type="submission" date="2019-12" db="EMBL/GenBank/DDBJ databases">
        <authorList>
            <person name="Dong K."/>
        </authorList>
    </citation>
    <scope>NUCLEOTIDE SEQUENCE [LARGE SCALE GENOMIC DNA]</scope>
    <source>
        <strain evidence="2 3">JCM 31225</strain>
    </source>
</reference>
<dbReference type="AlphaFoldDB" id="A0A6N8L1L7"/>
<name>A0A6N8L1L7_9SPHI</name>
<evidence type="ECO:0008006" key="4">
    <source>
        <dbReference type="Google" id="ProtNLM"/>
    </source>
</evidence>
<evidence type="ECO:0000313" key="3">
    <source>
        <dbReference type="Proteomes" id="UP000435036"/>
    </source>
</evidence>
<protein>
    <recommendedName>
        <fullName evidence="4">DUF4251 domain-containing protein</fullName>
    </recommendedName>
</protein>
<dbReference type="EMBL" id="WSQA01000014">
    <property type="protein sequence ID" value="MVZ63610.1"/>
    <property type="molecule type" value="Genomic_DNA"/>
</dbReference>
<keyword evidence="3" id="KW-1185">Reference proteome</keyword>
<sequence length="153" mass="17491">MKMILFVLALCFSAEYLKAQDIEKFTVVTGQEHYGTKKIPTDILKLLLGTYKYDFSDNGEPIAELSNGNKGRFQMHGTPPYPIDYWIETNAEGELLIQRGEGNPNFRIVLIVKYGPNSETNGGKWNGDYNRIPVTFDIENKKADIFSERYKNL</sequence>
<comment type="caution">
    <text evidence="2">The sequence shown here is derived from an EMBL/GenBank/DDBJ whole genome shotgun (WGS) entry which is preliminary data.</text>
</comment>
<proteinExistence type="predicted"/>
<evidence type="ECO:0000313" key="2">
    <source>
        <dbReference type="EMBL" id="MVZ63610.1"/>
    </source>
</evidence>
<dbReference type="RefSeq" id="WP_160370328.1">
    <property type="nucleotide sequence ID" value="NZ_WSQA01000014.1"/>
</dbReference>
<keyword evidence="1" id="KW-0732">Signal</keyword>
<accession>A0A6N8L1L7</accession>
<organism evidence="2 3">
    <name type="scientific">Sphingobacterium humi</name>
    <dbReference type="NCBI Taxonomy" id="1796905"/>
    <lineage>
        <taxon>Bacteria</taxon>
        <taxon>Pseudomonadati</taxon>
        <taxon>Bacteroidota</taxon>
        <taxon>Sphingobacteriia</taxon>
        <taxon>Sphingobacteriales</taxon>
        <taxon>Sphingobacteriaceae</taxon>
        <taxon>Sphingobacterium</taxon>
    </lineage>
</organism>
<evidence type="ECO:0000256" key="1">
    <source>
        <dbReference type="SAM" id="SignalP"/>
    </source>
</evidence>
<gene>
    <name evidence="2" type="ORF">GQF63_16400</name>
</gene>
<feature type="chain" id="PRO_5027080808" description="DUF4251 domain-containing protein" evidence="1">
    <location>
        <begin position="20"/>
        <end position="153"/>
    </location>
</feature>
<dbReference type="Proteomes" id="UP000435036">
    <property type="component" value="Unassembled WGS sequence"/>
</dbReference>